<evidence type="ECO:0000259" key="6">
    <source>
        <dbReference type="Pfam" id="PF00326"/>
    </source>
</evidence>
<dbReference type="SUPFAM" id="SSF53474">
    <property type="entry name" value="alpha/beta-Hydrolases"/>
    <property type="match status" value="1"/>
</dbReference>
<dbReference type="PANTHER" id="PTHR42776:SF13">
    <property type="entry name" value="DIPEPTIDYL-PEPTIDASE 5"/>
    <property type="match status" value="1"/>
</dbReference>
<dbReference type="FunFam" id="3.40.50.1820:FF:000028">
    <property type="entry name" value="S9 family peptidase"/>
    <property type="match status" value="1"/>
</dbReference>
<evidence type="ECO:0000256" key="2">
    <source>
        <dbReference type="ARBA" id="ARBA00022670"/>
    </source>
</evidence>
<dbReference type="PANTHER" id="PTHR42776">
    <property type="entry name" value="SERINE PEPTIDASE S9 FAMILY MEMBER"/>
    <property type="match status" value="1"/>
</dbReference>
<evidence type="ECO:0000256" key="1">
    <source>
        <dbReference type="ARBA" id="ARBA00010040"/>
    </source>
</evidence>
<dbReference type="InterPro" id="IPR001375">
    <property type="entry name" value="Peptidase_S9_cat"/>
</dbReference>
<sequence length="681" mass="76819">MLPSNAAQTQIEPLDIRLFHSLRRLGSPVLSPNQTLALYTTSYYDPDFDMQYYNLMLLDISTGKSTQLTPTIKGERIANPIWLSNEKAGYLFKDVLYQHNLVPGTAGILLHNASTGIENVSYREASKNLFFTANVYPDGKLNEVKQHIAQGKNRTDSGMVFDNLWARHWNKWMTPIKSNLFALNLDTSSNLQSTSEAKGKAINLLQNLAEFKDPLLRWETERYTVSKDGENVAFVVRKPGFDMAWSTDVDVYLVPSDASTAPKLLTADVKGAASGPAFSADGSALAWLQMETPGYESDIRRIYVYNTTTGALASISRDWKLSPQSLVWSPDSRYIFALAADRGDNKIFSIEIATGQRKELSGHGYITSIACLGSNKLLVVYTNATECANIYTIDITNPETPMHRLTDINGDKLQNKYMGKAEDFWFTGALDEQVHGWLVHPYAFDPSRKYPLALLIHGGPQQANMHVFTQGQWNPSMYASAGFVVVQINFHGSSGYGQNFTDSIKEQWGGYPYEDLMKGLDYVLKNYNFVDPSRLVALGGSYGGYMVNWMNGNTDRFSAFVSHDGQFNVVSGYYSTDELWFVEHDVGGVPFTKSGREKYEMYNPERLAEKFKTPTLFVHGANDFRLSIEQSLAPWTLLRRKGIPARLLYFEDEDHWINKPANSMRWYAEVLKWITQWTIAS</sequence>
<keyword evidence="3" id="KW-0732">Signal</keyword>
<dbReference type="OrthoDB" id="416344at2759"/>
<dbReference type="AlphaFoldDB" id="A0A9W8KYD6"/>
<comment type="similarity">
    <text evidence="1">Belongs to the peptidase S9C family.</text>
</comment>
<reference evidence="7" key="1">
    <citation type="submission" date="2022-07" db="EMBL/GenBank/DDBJ databases">
        <title>Phylogenomic reconstructions and comparative analyses of Kickxellomycotina fungi.</title>
        <authorList>
            <person name="Reynolds N.K."/>
            <person name="Stajich J.E."/>
            <person name="Barry K."/>
            <person name="Grigoriev I.V."/>
            <person name="Crous P."/>
            <person name="Smith M.E."/>
        </authorList>
    </citation>
    <scope>NUCLEOTIDE SEQUENCE</scope>
    <source>
        <strain evidence="7">NRRL 3115</strain>
    </source>
</reference>
<evidence type="ECO:0000313" key="7">
    <source>
        <dbReference type="EMBL" id="KAJ2677471.1"/>
    </source>
</evidence>
<protein>
    <recommendedName>
        <fullName evidence="5">Dipeptidyl-peptidase V</fullName>
    </recommendedName>
</protein>
<comment type="caution">
    <text evidence="7">The sequence shown here is derived from an EMBL/GenBank/DDBJ whole genome shotgun (WGS) entry which is preliminary data.</text>
</comment>
<dbReference type="SUPFAM" id="SSF69304">
    <property type="entry name" value="Tricorn protease N-terminal domain"/>
    <property type="match status" value="1"/>
</dbReference>
<organism evidence="7 8">
    <name type="scientific">Coemansia spiralis</name>
    <dbReference type="NCBI Taxonomy" id="417178"/>
    <lineage>
        <taxon>Eukaryota</taxon>
        <taxon>Fungi</taxon>
        <taxon>Fungi incertae sedis</taxon>
        <taxon>Zoopagomycota</taxon>
        <taxon>Kickxellomycotina</taxon>
        <taxon>Kickxellomycetes</taxon>
        <taxon>Kickxellales</taxon>
        <taxon>Kickxellaceae</taxon>
        <taxon>Coemansia</taxon>
    </lineage>
</organism>
<feature type="domain" description="Peptidase S9 prolyl oligopeptidase catalytic" evidence="6">
    <location>
        <begin position="472"/>
        <end position="677"/>
    </location>
</feature>
<dbReference type="Gene3D" id="2.120.10.30">
    <property type="entry name" value="TolB, C-terminal domain"/>
    <property type="match status" value="1"/>
</dbReference>
<dbReference type="InterPro" id="IPR029058">
    <property type="entry name" value="AB_hydrolase_fold"/>
</dbReference>
<dbReference type="GO" id="GO:0006508">
    <property type="term" value="P:proteolysis"/>
    <property type="evidence" value="ECO:0007669"/>
    <property type="project" value="UniProtKB-KW"/>
</dbReference>
<dbReference type="GO" id="GO:0004252">
    <property type="term" value="F:serine-type endopeptidase activity"/>
    <property type="evidence" value="ECO:0007669"/>
    <property type="project" value="TreeGrafter"/>
</dbReference>
<proteinExistence type="inferred from homology"/>
<keyword evidence="4" id="KW-0378">Hydrolase</keyword>
<dbReference type="Pfam" id="PF00326">
    <property type="entry name" value="Peptidase_S9"/>
    <property type="match status" value="1"/>
</dbReference>
<dbReference type="Proteomes" id="UP001151518">
    <property type="component" value="Unassembled WGS sequence"/>
</dbReference>
<gene>
    <name evidence="7" type="primary">dpp5_2</name>
    <name evidence="7" type="ORF">GGI25_003226</name>
</gene>
<evidence type="ECO:0000256" key="5">
    <source>
        <dbReference type="ARBA" id="ARBA00032829"/>
    </source>
</evidence>
<evidence type="ECO:0000256" key="4">
    <source>
        <dbReference type="ARBA" id="ARBA00022801"/>
    </source>
</evidence>
<name>A0A9W8KYD6_9FUNG</name>
<dbReference type="Gene3D" id="3.40.50.1820">
    <property type="entry name" value="alpha/beta hydrolase"/>
    <property type="match status" value="1"/>
</dbReference>
<keyword evidence="2" id="KW-0645">Protease</keyword>
<dbReference type="InterPro" id="IPR011042">
    <property type="entry name" value="6-blade_b-propeller_TolB-like"/>
</dbReference>
<evidence type="ECO:0000313" key="8">
    <source>
        <dbReference type="Proteomes" id="UP001151518"/>
    </source>
</evidence>
<dbReference type="EMBL" id="JANBTW010000033">
    <property type="protein sequence ID" value="KAJ2677471.1"/>
    <property type="molecule type" value="Genomic_DNA"/>
</dbReference>
<evidence type="ECO:0000256" key="3">
    <source>
        <dbReference type="ARBA" id="ARBA00022729"/>
    </source>
</evidence>
<accession>A0A9W8KYD6</accession>